<feature type="compositionally biased region" description="Acidic residues" evidence="1">
    <location>
        <begin position="1"/>
        <end position="24"/>
    </location>
</feature>
<accession>A0A9P7EXE1</accession>
<dbReference type="EMBL" id="JABBWM010000082">
    <property type="protein sequence ID" value="KAG2093889.1"/>
    <property type="molecule type" value="Genomic_DNA"/>
</dbReference>
<feature type="non-terminal residue" evidence="2">
    <location>
        <position position="132"/>
    </location>
</feature>
<comment type="caution">
    <text evidence="2">The sequence shown here is derived from an EMBL/GenBank/DDBJ whole genome shotgun (WGS) entry which is preliminary data.</text>
</comment>
<keyword evidence="3" id="KW-1185">Reference proteome</keyword>
<dbReference type="GeneID" id="64692260"/>
<dbReference type="AlphaFoldDB" id="A0A9P7EXE1"/>
<feature type="region of interest" description="Disordered" evidence="1">
    <location>
        <begin position="1"/>
        <end position="46"/>
    </location>
</feature>
<proteinExistence type="predicted"/>
<feature type="compositionally biased region" description="Basic and acidic residues" evidence="1">
    <location>
        <begin position="25"/>
        <end position="46"/>
    </location>
</feature>
<dbReference type="Proteomes" id="UP000823399">
    <property type="component" value="Unassembled WGS sequence"/>
</dbReference>
<reference evidence="2" key="1">
    <citation type="journal article" date="2020" name="New Phytol.">
        <title>Comparative genomics reveals dynamic genome evolution in host specialist ectomycorrhizal fungi.</title>
        <authorList>
            <person name="Lofgren L.A."/>
            <person name="Nguyen N.H."/>
            <person name="Vilgalys R."/>
            <person name="Ruytinx J."/>
            <person name="Liao H.L."/>
            <person name="Branco S."/>
            <person name="Kuo A."/>
            <person name="LaButti K."/>
            <person name="Lipzen A."/>
            <person name="Andreopoulos W."/>
            <person name="Pangilinan J."/>
            <person name="Riley R."/>
            <person name="Hundley H."/>
            <person name="Na H."/>
            <person name="Barry K."/>
            <person name="Grigoriev I.V."/>
            <person name="Stajich J.E."/>
            <person name="Kennedy P.G."/>
        </authorList>
    </citation>
    <scope>NUCLEOTIDE SEQUENCE</scope>
    <source>
        <strain evidence="2">FC423</strain>
    </source>
</reference>
<dbReference type="OrthoDB" id="3058553at2759"/>
<organism evidence="2 3">
    <name type="scientific">Suillus discolor</name>
    <dbReference type="NCBI Taxonomy" id="1912936"/>
    <lineage>
        <taxon>Eukaryota</taxon>
        <taxon>Fungi</taxon>
        <taxon>Dikarya</taxon>
        <taxon>Basidiomycota</taxon>
        <taxon>Agaricomycotina</taxon>
        <taxon>Agaricomycetes</taxon>
        <taxon>Agaricomycetidae</taxon>
        <taxon>Boletales</taxon>
        <taxon>Suillineae</taxon>
        <taxon>Suillaceae</taxon>
        <taxon>Suillus</taxon>
    </lineage>
</organism>
<protein>
    <submittedName>
        <fullName evidence="2">Uncharacterized protein</fullName>
    </submittedName>
</protein>
<sequence length="132" mass="15540">DEDEDTNEEAPPLEDFMDDEEENKNEEAYQRTKELGDQDHEDCKSLKKDKHSTDLTMVFTFEKGHVNPHTQKHENWWWCEVCKANNIALHQCFFKGGILTQRTHIAHNPKCHFPVYQDCCKQCGLIMHNHAI</sequence>
<name>A0A9P7EXE1_9AGAM</name>
<evidence type="ECO:0000256" key="1">
    <source>
        <dbReference type="SAM" id="MobiDB-lite"/>
    </source>
</evidence>
<dbReference type="RefSeq" id="XP_041287334.1">
    <property type="nucleotide sequence ID" value="XM_041430001.1"/>
</dbReference>
<gene>
    <name evidence="2" type="ORF">F5147DRAFT_526448</name>
</gene>
<evidence type="ECO:0000313" key="2">
    <source>
        <dbReference type="EMBL" id="KAG2093889.1"/>
    </source>
</evidence>
<evidence type="ECO:0000313" key="3">
    <source>
        <dbReference type="Proteomes" id="UP000823399"/>
    </source>
</evidence>
<feature type="non-terminal residue" evidence="2">
    <location>
        <position position="1"/>
    </location>
</feature>